<keyword evidence="2 5" id="KW-0378">Hydrolase</keyword>
<proteinExistence type="inferred from homology"/>
<accession>A0A841ZT54</accession>
<dbReference type="PANTHER" id="PTHR39181">
    <property type="entry name" value="TYROSINE-PROTEIN PHOSPHATASE YWQE"/>
    <property type="match status" value="1"/>
</dbReference>
<comment type="similarity">
    <text evidence="1 5">Belongs to the metallo-dependent hydrolases superfamily. CpsB/CapC family.</text>
</comment>
<keyword evidence="3 5" id="KW-0904">Protein phosphatase</keyword>
<dbReference type="GO" id="GO:0030145">
    <property type="term" value="F:manganese ion binding"/>
    <property type="evidence" value="ECO:0007669"/>
    <property type="project" value="UniProtKB-UniRule"/>
</dbReference>
<sequence length="252" mass="28641">MIDIHCHLLNGIDDGPKELVDSLIMARQAVDQGYTDVIATPHHLKGRFSNPGDEVRKRVEDLNTKLVEENIPLVVHPGQEVRLHGEMLENLANGSVLTLADSKYILIEFPTESVPFFAQELFFNLQMKGYIPIIAHPERNVEIRKNYEVLYRLVEGGALAQLTWGSFAGVLGKKIKKFSDQLLEANLVHFMATDAHFYEGRSMEVDQAVQSLKQNIGVEQADLLLENARLVLQNEQIDFDEPTEIKKRFFLF</sequence>
<evidence type="ECO:0000256" key="1">
    <source>
        <dbReference type="ARBA" id="ARBA00005750"/>
    </source>
</evidence>
<dbReference type="SUPFAM" id="SSF89550">
    <property type="entry name" value="PHP domain-like"/>
    <property type="match status" value="1"/>
</dbReference>
<dbReference type="InterPro" id="IPR016195">
    <property type="entry name" value="Pol/histidinol_Pase-like"/>
</dbReference>
<organism evidence="6 7">
    <name type="scientific">Listeria aquatica</name>
    <dbReference type="NCBI Taxonomy" id="1494960"/>
    <lineage>
        <taxon>Bacteria</taxon>
        <taxon>Bacillati</taxon>
        <taxon>Bacillota</taxon>
        <taxon>Bacilli</taxon>
        <taxon>Bacillales</taxon>
        <taxon>Listeriaceae</taxon>
        <taxon>Listeria</taxon>
    </lineage>
</organism>
<evidence type="ECO:0000256" key="3">
    <source>
        <dbReference type="ARBA" id="ARBA00022912"/>
    </source>
</evidence>
<name>A0A841ZT54_9LIST</name>
<dbReference type="PANTHER" id="PTHR39181:SF1">
    <property type="entry name" value="TYROSINE-PROTEIN PHOSPHATASE YWQE"/>
    <property type="match status" value="1"/>
</dbReference>
<dbReference type="Gene3D" id="3.20.20.140">
    <property type="entry name" value="Metal-dependent hydrolases"/>
    <property type="match status" value="1"/>
</dbReference>
<evidence type="ECO:0000256" key="4">
    <source>
        <dbReference type="ARBA" id="ARBA00051722"/>
    </source>
</evidence>
<dbReference type="PIRSF" id="PIRSF016557">
    <property type="entry name" value="Caps_synth_CpsB"/>
    <property type="match status" value="1"/>
</dbReference>
<dbReference type="AlphaFoldDB" id="A0A841ZT54"/>
<evidence type="ECO:0000313" key="7">
    <source>
        <dbReference type="Proteomes" id="UP000559885"/>
    </source>
</evidence>
<protein>
    <recommendedName>
        <fullName evidence="5">Tyrosine-protein phosphatase</fullName>
        <ecNumber evidence="5">3.1.3.48</ecNumber>
    </recommendedName>
</protein>
<dbReference type="Proteomes" id="UP000559885">
    <property type="component" value="Unassembled WGS sequence"/>
</dbReference>
<dbReference type="EMBL" id="JAARRM010000003">
    <property type="protein sequence ID" value="MBC1521771.1"/>
    <property type="molecule type" value="Genomic_DNA"/>
</dbReference>
<gene>
    <name evidence="6" type="ORF">HB912_08935</name>
</gene>
<dbReference type="GO" id="GO:0004725">
    <property type="term" value="F:protein tyrosine phosphatase activity"/>
    <property type="evidence" value="ECO:0007669"/>
    <property type="project" value="UniProtKB-UniRule"/>
</dbReference>
<comment type="catalytic activity">
    <reaction evidence="4 5">
        <text>O-phospho-L-tyrosyl-[protein] + H2O = L-tyrosyl-[protein] + phosphate</text>
        <dbReference type="Rhea" id="RHEA:10684"/>
        <dbReference type="Rhea" id="RHEA-COMP:10136"/>
        <dbReference type="Rhea" id="RHEA-COMP:20101"/>
        <dbReference type="ChEBI" id="CHEBI:15377"/>
        <dbReference type="ChEBI" id="CHEBI:43474"/>
        <dbReference type="ChEBI" id="CHEBI:46858"/>
        <dbReference type="ChEBI" id="CHEBI:61978"/>
        <dbReference type="EC" id="3.1.3.48"/>
    </reaction>
</comment>
<dbReference type="EC" id="3.1.3.48" evidence="5"/>
<dbReference type="InterPro" id="IPR016667">
    <property type="entry name" value="Caps_polysacc_synth_CpsB/CapC"/>
</dbReference>
<evidence type="ECO:0000313" key="6">
    <source>
        <dbReference type="EMBL" id="MBC1521771.1"/>
    </source>
</evidence>
<dbReference type="Pfam" id="PF19567">
    <property type="entry name" value="CpsB_CapC"/>
    <property type="match status" value="1"/>
</dbReference>
<dbReference type="RefSeq" id="WP_036073049.1">
    <property type="nucleotide sequence ID" value="NZ_JAARRM010000003.1"/>
</dbReference>
<reference evidence="6 7" key="1">
    <citation type="submission" date="2020-03" db="EMBL/GenBank/DDBJ databases">
        <title>Soil Listeria distribution.</title>
        <authorList>
            <person name="Liao J."/>
            <person name="Wiedmann M."/>
        </authorList>
    </citation>
    <scope>NUCLEOTIDE SEQUENCE [LARGE SCALE GENOMIC DNA]</scope>
    <source>
        <strain evidence="6 7">FSL L7-1507</strain>
    </source>
</reference>
<evidence type="ECO:0000256" key="5">
    <source>
        <dbReference type="PIRNR" id="PIRNR016557"/>
    </source>
</evidence>
<comment type="caution">
    <text evidence="6">The sequence shown here is derived from an EMBL/GenBank/DDBJ whole genome shotgun (WGS) entry which is preliminary data.</text>
</comment>
<evidence type="ECO:0000256" key="2">
    <source>
        <dbReference type="ARBA" id="ARBA00022801"/>
    </source>
</evidence>